<dbReference type="OrthoDB" id="5508028at2"/>
<gene>
    <name evidence="2" type="ORF">FKG94_16645</name>
</gene>
<name>A0A545TAM0_9GAMM</name>
<dbReference type="AlphaFoldDB" id="A0A545TAM0"/>
<evidence type="ECO:0000256" key="1">
    <source>
        <dbReference type="SAM" id="MobiDB-lite"/>
    </source>
</evidence>
<dbReference type="EMBL" id="VHSG01000017">
    <property type="protein sequence ID" value="TQV74234.1"/>
    <property type="molecule type" value="Genomic_DNA"/>
</dbReference>
<protein>
    <submittedName>
        <fullName evidence="2">Uncharacterized protein</fullName>
    </submittedName>
</protein>
<keyword evidence="3" id="KW-1185">Reference proteome</keyword>
<comment type="caution">
    <text evidence="2">The sequence shown here is derived from an EMBL/GenBank/DDBJ whole genome shotgun (WGS) entry which is preliminary data.</text>
</comment>
<feature type="region of interest" description="Disordered" evidence="1">
    <location>
        <begin position="1"/>
        <end position="23"/>
    </location>
</feature>
<dbReference type="Proteomes" id="UP000319732">
    <property type="component" value="Unassembled WGS sequence"/>
</dbReference>
<proteinExistence type="predicted"/>
<organism evidence="2 3">
    <name type="scientific">Exilibacterium tricleocarpae</name>
    <dbReference type="NCBI Taxonomy" id="2591008"/>
    <lineage>
        <taxon>Bacteria</taxon>
        <taxon>Pseudomonadati</taxon>
        <taxon>Pseudomonadota</taxon>
        <taxon>Gammaproteobacteria</taxon>
        <taxon>Cellvibrionales</taxon>
        <taxon>Cellvibrionaceae</taxon>
        <taxon>Exilibacterium</taxon>
    </lineage>
</organism>
<reference evidence="2 3" key="1">
    <citation type="submission" date="2019-06" db="EMBL/GenBank/DDBJ databases">
        <title>Whole genome sequence for Cellvibrionaceae sp. R142.</title>
        <authorList>
            <person name="Wang G."/>
        </authorList>
    </citation>
    <scope>NUCLEOTIDE SEQUENCE [LARGE SCALE GENOMIC DNA]</scope>
    <source>
        <strain evidence="2 3">R142</strain>
    </source>
</reference>
<sequence>MEPVISNNGKHSPCSGQDKSASINPLPIRDLESALECAKKVIENDLKGTEFESYTRIYDEEAE</sequence>
<accession>A0A545TAM0</accession>
<evidence type="ECO:0000313" key="2">
    <source>
        <dbReference type="EMBL" id="TQV74234.1"/>
    </source>
</evidence>
<evidence type="ECO:0000313" key="3">
    <source>
        <dbReference type="Proteomes" id="UP000319732"/>
    </source>
</evidence>